<keyword evidence="6" id="KW-1003">Cell membrane</keyword>
<evidence type="ECO:0000256" key="5">
    <source>
        <dbReference type="ARBA" id="ARBA00023136"/>
    </source>
</evidence>
<protein>
    <recommendedName>
        <fullName evidence="6">SURF1-like protein</fullName>
    </recommendedName>
</protein>
<organism evidence="7">
    <name type="scientific">Ruegeria sp. PrR005</name>
    <dbReference type="NCBI Taxonomy" id="2706882"/>
    <lineage>
        <taxon>Bacteria</taxon>
        <taxon>Pseudomonadati</taxon>
        <taxon>Pseudomonadota</taxon>
        <taxon>Alphaproteobacteria</taxon>
        <taxon>Rhodobacterales</taxon>
        <taxon>Roseobacteraceae</taxon>
        <taxon>Ruegeria</taxon>
    </lineage>
</organism>
<dbReference type="PANTHER" id="PTHR23427:SF2">
    <property type="entry name" value="SURFEIT LOCUS PROTEIN 1"/>
    <property type="match status" value="1"/>
</dbReference>
<evidence type="ECO:0000256" key="3">
    <source>
        <dbReference type="ARBA" id="ARBA00022692"/>
    </source>
</evidence>
<dbReference type="PANTHER" id="PTHR23427">
    <property type="entry name" value="SURFEIT LOCUS PROTEIN"/>
    <property type="match status" value="1"/>
</dbReference>
<comment type="caution">
    <text evidence="6">Lacks conserved residue(s) required for the propagation of feature annotation.</text>
</comment>
<comment type="similarity">
    <text evidence="2 6">Belongs to the SURF1 family.</text>
</comment>
<evidence type="ECO:0000313" key="7">
    <source>
        <dbReference type="EMBL" id="NDW44889.1"/>
    </source>
</evidence>
<gene>
    <name evidence="7" type="ORF">G0P99_07960</name>
</gene>
<keyword evidence="4 6" id="KW-1133">Transmembrane helix</keyword>
<evidence type="ECO:0000256" key="4">
    <source>
        <dbReference type="ARBA" id="ARBA00022989"/>
    </source>
</evidence>
<sequence length="226" mass="25010">MGRVLFLLIFGGAGLAILLSLGTWQVRRLAWKEALLTEIDSRIAGATMPLPALPEPDQDKYLPVAVTGVFDPQELHVLVSIKMVGPGYRIIAPFVTDEGRRILVDRGFIPTEDKQTARVAGPMEVTGNLHWPDEIDSYTPVPDLKSNIWFARDVDAMAAELGTEPVLVIARERTDPGVAPLPVDSAGIPNDHLQYAITWFALALVWTAMTILFLWRSRARTKGRYP</sequence>
<dbReference type="PROSITE" id="PS50895">
    <property type="entry name" value="SURF1"/>
    <property type="match status" value="1"/>
</dbReference>
<dbReference type="GO" id="GO:0005886">
    <property type="term" value="C:plasma membrane"/>
    <property type="evidence" value="ECO:0007669"/>
    <property type="project" value="UniProtKB-SubCell"/>
</dbReference>
<accession>A0A6B2NQW2</accession>
<name>A0A6B2NQW2_9RHOB</name>
<dbReference type="InterPro" id="IPR045214">
    <property type="entry name" value="Surf1/Surf4"/>
</dbReference>
<dbReference type="CDD" id="cd06662">
    <property type="entry name" value="SURF1"/>
    <property type="match status" value="1"/>
</dbReference>
<evidence type="ECO:0000256" key="1">
    <source>
        <dbReference type="ARBA" id="ARBA00004370"/>
    </source>
</evidence>
<dbReference type="AlphaFoldDB" id="A0A6B2NQW2"/>
<reference evidence="7" key="1">
    <citation type="submission" date="2020-02" db="EMBL/GenBank/DDBJ databases">
        <title>Delineation of the pyrene-degrading pathway in Roseobacter clade bacteria by genomic analysis.</title>
        <authorList>
            <person name="Zhou H."/>
            <person name="Wang H."/>
        </authorList>
    </citation>
    <scope>NUCLEOTIDE SEQUENCE</scope>
    <source>
        <strain evidence="7">PrR005</strain>
    </source>
</reference>
<dbReference type="RefSeq" id="WP_164128846.1">
    <property type="nucleotide sequence ID" value="NZ_JAAGOX010000011.1"/>
</dbReference>
<comment type="caution">
    <text evidence="7">The sequence shown here is derived from an EMBL/GenBank/DDBJ whole genome shotgun (WGS) entry which is preliminary data.</text>
</comment>
<proteinExistence type="inferred from homology"/>
<evidence type="ECO:0000256" key="6">
    <source>
        <dbReference type="RuleBase" id="RU363076"/>
    </source>
</evidence>
<feature type="transmembrane region" description="Helical" evidence="6">
    <location>
        <begin position="195"/>
        <end position="215"/>
    </location>
</feature>
<keyword evidence="3 6" id="KW-0812">Transmembrane</keyword>
<dbReference type="EMBL" id="JAAGOX010000011">
    <property type="protein sequence ID" value="NDW44889.1"/>
    <property type="molecule type" value="Genomic_DNA"/>
</dbReference>
<keyword evidence="5 6" id="KW-0472">Membrane</keyword>
<dbReference type="InterPro" id="IPR002994">
    <property type="entry name" value="Surf1/Shy1"/>
</dbReference>
<evidence type="ECO:0000256" key="2">
    <source>
        <dbReference type="ARBA" id="ARBA00007165"/>
    </source>
</evidence>
<dbReference type="Pfam" id="PF02104">
    <property type="entry name" value="SURF1"/>
    <property type="match status" value="1"/>
</dbReference>
<comment type="subcellular location">
    <subcellularLocation>
        <location evidence="6">Cell membrane</location>
        <topology evidence="6">Multi-pass membrane protein</topology>
    </subcellularLocation>
    <subcellularLocation>
        <location evidence="1">Membrane</location>
    </subcellularLocation>
</comment>